<gene>
    <name evidence="10" type="ORF">BT96DRAFT_129762</name>
</gene>
<dbReference type="SUPFAM" id="SSF51445">
    <property type="entry name" value="(Trans)glycosidases"/>
    <property type="match status" value="1"/>
</dbReference>
<dbReference type="PANTHER" id="PTHR42715:SF2">
    <property type="entry name" value="BETA-GLUCOSIDASE F-RELATED"/>
    <property type="match status" value="1"/>
</dbReference>
<evidence type="ECO:0000256" key="7">
    <source>
        <dbReference type="ARBA" id="ARBA00023277"/>
    </source>
</evidence>
<dbReference type="Gene3D" id="3.20.20.300">
    <property type="entry name" value="Glycoside hydrolase, family 3, N-terminal domain"/>
    <property type="match status" value="1"/>
</dbReference>
<evidence type="ECO:0000313" key="11">
    <source>
        <dbReference type="Proteomes" id="UP000799118"/>
    </source>
</evidence>
<organism evidence="10 11">
    <name type="scientific">Gymnopus androsaceus JB14</name>
    <dbReference type="NCBI Taxonomy" id="1447944"/>
    <lineage>
        <taxon>Eukaryota</taxon>
        <taxon>Fungi</taxon>
        <taxon>Dikarya</taxon>
        <taxon>Basidiomycota</taxon>
        <taxon>Agaricomycotina</taxon>
        <taxon>Agaricomycetes</taxon>
        <taxon>Agaricomycetidae</taxon>
        <taxon>Agaricales</taxon>
        <taxon>Marasmiineae</taxon>
        <taxon>Omphalotaceae</taxon>
        <taxon>Gymnopus</taxon>
    </lineage>
</organism>
<keyword evidence="5" id="KW-0378">Hydrolase</keyword>
<dbReference type="AlphaFoldDB" id="A0A6A4I9P9"/>
<keyword evidence="6" id="KW-0136">Cellulose degradation</keyword>
<dbReference type="GO" id="GO:0008422">
    <property type="term" value="F:beta-glucosidase activity"/>
    <property type="evidence" value="ECO:0007669"/>
    <property type="project" value="UniProtKB-EC"/>
</dbReference>
<keyword evidence="11" id="KW-1185">Reference proteome</keyword>
<dbReference type="InterPro" id="IPR036962">
    <property type="entry name" value="Glyco_hydro_3_N_sf"/>
</dbReference>
<keyword evidence="9" id="KW-0624">Polysaccharide degradation</keyword>
<protein>
    <recommendedName>
        <fullName evidence="4">beta-glucosidase</fullName>
        <ecNumber evidence="4">3.2.1.21</ecNumber>
    </recommendedName>
</protein>
<dbReference type="OrthoDB" id="416222at2759"/>
<accession>A0A6A4I9P9</accession>
<keyword evidence="7" id="KW-0119">Carbohydrate metabolism</keyword>
<proteinExistence type="inferred from homology"/>
<comment type="catalytic activity">
    <reaction evidence="1">
        <text>Hydrolysis of terminal, non-reducing beta-D-glucosyl residues with release of beta-D-glucose.</text>
        <dbReference type="EC" id="3.2.1.21"/>
    </reaction>
</comment>
<comment type="similarity">
    <text evidence="3">Belongs to the glycosyl hydrolase 3 family.</text>
</comment>
<keyword evidence="8" id="KW-0326">Glycosidase</keyword>
<evidence type="ECO:0000256" key="6">
    <source>
        <dbReference type="ARBA" id="ARBA00023001"/>
    </source>
</evidence>
<dbReference type="InterPro" id="IPR050288">
    <property type="entry name" value="Cellulose_deg_GH3"/>
</dbReference>
<evidence type="ECO:0000256" key="2">
    <source>
        <dbReference type="ARBA" id="ARBA00004987"/>
    </source>
</evidence>
<evidence type="ECO:0000256" key="8">
    <source>
        <dbReference type="ARBA" id="ARBA00023295"/>
    </source>
</evidence>
<evidence type="ECO:0000256" key="4">
    <source>
        <dbReference type="ARBA" id="ARBA00012744"/>
    </source>
</evidence>
<comment type="pathway">
    <text evidence="2">Glycan metabolism; cellulose degradation.</text>
</comment>
<evidence type="ECO:0000313" key="10">
    <source>
        <dbReference type="EMBL" id="KAE9407349.1"/>
    </source>
</evidence>
<name>A0A6A4I9P9_9AGAR</name>
<reference evidence="10" key="1">
    <citation type="journal article" date="2019" name="Environ. Microbiol.">
        <title>Fungal ecological strategies reflected in gene transcription - a case study of two litter decomposers.</title>
        <authorList>
            <person name="Barbi F."/>
            <person name="Kohler A."/>
            <person name="Barry K."/>
            <person name="Baskaran P."/>
            <person name="Daum C."/>
            <person name="Fauchery L."/>
            <person name="Ihrmark K."/>
            <person name="Kuo A."/>
            <person name="LaButti K."/>
            <person name="Lipzen A."/>
            <person name="Morin E."/>
            <person name="Grigoriev I.V."/>
            <person name="Henrissat B."/>
            <person name="Lindahl B."/>
            <person name="Martin F."/>
        </authorList>
    </citation>
    <scope>NUCLEOTIDE SEQUENCE</scope>
    <source>
        <strain evidence="10">JB14</strain>
    </source>
</reference>
<dbReference type="EMBL" id="ML769396">
    <property type="protein sequence ID" value="KAE9407349.1"/>
    <property type="molecule type" value="Genomic_DNA"/>
</dbReference>
<evidence type="ECO:0000256" key="1">
    <source>
        <dbReference type="ARBA" id="ARBA00000448"/>
    </source>
</evidence>
<sequence>MTLHEKVNITTGVGWMNGLCVGSIGKIGDFPGLCLEDSPLGVRDADFVTGFRAGINSASTWNREEPYKPQRRLGQGRTCSERKRMQFVLDWYSHRIL</sequence>
<dbReference type="EC" id="3.2.1.21" evidence="4"/>
<dbReference type="InterPro" id="IPR017853">
    <property type="entry name" value="GH"/>
</dbReference>
<dbReference type="PANTHER" id="PTHR42715">
    <property type="entry name" value="BETA-GLUCOSIDASE"/>
    <property type="match status" value="1"/>
</dbReference>
<dbReference type="Proteomes" id="UP000799118">
    <property type="component" value="Unassembled WGS sequence"/>
</dbReference>
<evidence type="ECO:0000256" key="3">
    <source>
        <dbReference type="ARBA" id="ARBA00005336"/>
    </source>
</evidence>
<evidence type="ECO:0000256" key="5">
    <source>
        <dbReference type="ARBA" id="ARBA00022801"/>
    </source>
</evidence>
<dbReference type="GO" id="GO:0030245">
    <property type="term" value="P:cellulose catabolic process"/>
    <property type="evidence" value="ECO:0007669"/>
    <property type="project" value="UniProtKB-KW"/>
</dbReference>
<evidence type="ECO:0000256" key="9">
    <source>
        <dbReference type="ARBA" id="ARBA00023326"/>
    </source>
</evidence>